<dbReference type="Proteomes" id="UP001652740">
    <property type="component" value="Unplaced"/>
</dbReference>
<reference evidence="2" key="1">
    <citation type="submission" date="2025-08" db="UniProtKB">
        <authorList>
            <consortium name="RefSeq"/>
        </authorList>
    </citation>
    <scope>IDENTIFICATION</scope>
    <source>
        <tissue evidence="2">Whole larvae</tissue>
    </source>
</reference>
<keyword evidence="1" id="KW-1185">Reference proteome</keyword>
<protein>
    <submittedName>
        <fullName evidence="2">Uncharacterized protein LOC113517116</fullName>
    </submittedName>
</protein>
<accession>A0A6J3BUM1</accession>
<dbReference type="InParanoid" id="A0A6J3BUM1"/>
<sequence>MAELHILGQLQCASNFEESTSLFCRYTFQTGRVQYKFQAQIGQFYLDVQKDRLHQLIQITISQIFGLIHLTFIILQKEFRGGLN</sequence>
<organism evidence="1 2">
    <name type="scientific">Galleria mellonella</name>
    <name type="common">Greater wax moth</name>
    <dbReference type="NCBI Taxonomy" id="7137"/>
    <lineage>
        <taxon>Eukaryota</taxon>
        <taxon>Metazoa</taxon>
        <taxon>Ecdysozoa</taxon>
        <taxon>Arthropoda</taxon>
        <taxon>Hexapoda</taxon>
        <taxon>Insecta</taxon>
        <taxon>Pterygota</taxon>
        <taxon>Neoptera</taxon>
        <taxon>Endopterygota</taxon>
        <taxon>Lepidoptera</taxon>
        <taxon>Glossata</taxon>
        <taxon>Ditrysia</taxon>
        <taxon>Pyraloidea</taxon>
        <taxon>Pyralidae</taxon>
        <taxon>Galleriinae</taxon>
        <taxon>Galleria</taxon>
    </lineage>
</organism>
<evidence type="ECO:0000313" key="1">
    <source>
        <dbReference type="Proteomes" id="UP001652740"/>
    </source>
</evidence>
<dbReference type="AlphaFoldDB" id="A0A6J3BUM1"/>
<evidence type="ECO:0000313" key="2">
    <source>
        <dbReference type="RefSeq" id="XP_031763611.2"/>
    </source>
</evidence>
<gene>
    <name evidence="2" type="primary">LOC113517116</name>
</gene>
<name>A0A6J3BUM1_GALME</name>
<dbReference type="GeneID" id="113517116"/>
<dbReference type="KEGG" id="gmw:113517116"/>
<dbReference type="RefSeq" id="XP_031763611.2">
    <property type="nucleotide sequence ID" value="XM_031907751.2"/>
</dbReference>
<proteinExistence type="predicted"/>